<evidence type="ECO:0000313" key="3">
    <source>
        <dbReference type="WBParaSite" id="ECPE_0001474701-mRNA-1"/>
    </source>
</evidence>
<dbReference type="PANTHER" id="PTHR47331">
    <property type="entry name" value="PHD-TYPE DOMAIN-CONTAINING PROTEIN"/>
    <property type="match status" value="1"/>
</dbReference>
<reference evidence="1 2" key="2">
    <citation type="submission" date="2018-11" db="EMBL/GenBank/DDBJ databases">
        <authorList>
            <consortium name="Pathogen Informatics"/>
        </authorList>
    </citation>
    <scope>NUCLEOTIDE SEQUENCE [LARGE SCALE GENOMIC DNA]</scope>
    <source>
        <strain evidence="1 2">Egypt</strain>
    </source>
</reference>
<accession>A0A183B672</accession>
<keyword evidence="2" id="KW-1185">Reference proteome</keyword>
<protein>
    <submittedName>
        <fullName evidence="3">Peptidase aspartic putative domain-containing protein</fullName>
    </submittedName>
</protein>
<dbReference type="Proteomes" id="UP000272942">
    <property type="component" value="Unassembled WGS sequence"/>
</dbReference>
<sequence>MTPEVNFAVQSLDGDHQLQVEKAYTLESLPIQAAYDPPESMKCWPHLKGVHFQKIQNKTVDLLIGTNTPEAHWVQDQRIGNSRQPYALKTVLGCVLLGPARGDRSTARSVNCLATEETMQSPIAKLFEIEFGEDNQGVDLANSQEDKLALESVRSSATVVENHYQLRLPRKRNWREIPFNRYLAEKRLNHLRVRLERDPNLSRKYAEIMETYEKKGYISRVLEHQSNEVRFVPHYQEQTSFLNFALVKLASLTS</sequence>
<organism evidence="3">
    <name type="scientific">Echinostoma caproni</name>
    <dbReference type="NCBI Taxonomy" id="27848"/>
    <lineage>
        <taxon>Eukaryota</taxon>
        <taxon>Metazoa</taxon>
        <taxon>Spiralia</taxon>
        <taxon>Lophotrochozoa</taxon>
        <taxon>Platyhelminthes</taxon>
        <taxon>Trematoda</taxon>
        <taxon>Digenea</taxon>
        <taxon>Plagiorchiida</taxon>
        <taxon>Echinostomata</taxon>
        <taxon>Echinostomatoidea</taxon>
        <taxon>Echinostomatidae</taxon>
        <taxon>Echinostoma</taxon>
    </lineage>
</organism>
<proteinExistence type="predicted"/>
<dbReference type="OrthoDB" id="6283332at2759"/>
<dbReference type="WBParaSite" id="ECPE_0001474701-mRNA-1">
    <property type="protein sequence ID" value="ECPE_0001474701-mRNA-1"/>
    <property type="gene ID" value="ECPE_0001474701"/>
</dbReference>
<evidence type="ECO:0000313" key="1">
    <source>
        <dbReference type="EMBL" id="VDP91980.1"/>
    </source>
</evidence>
<dbReference type="AlphaFoldDB" id="A0A183B672"/>
<dbReference type="EMBL" id="UZAN01058319">
    <property type="protein sequence ID" value="VDP91980.1"/>
    <property type="molecule type" value="Genomic_DNA"/>
</dbReference>
<gene>
    <name evidence="1" type="ORF">ECPE_LOCUS14708</name>
</gene>
<name>A0A183B672_9TREM</name>
<evidence type="ECO:0000313" key="2">
    <source>
        <dbReference type="Proteomes" id="UP000272942"/>
    </source>
</evidence>
<reference evidence="3" key="1">
    <citation type="submission" date="2016-06" db="UniProtKB">
        <authorList>
            <consortium name="WormBaseParasite"/>
        </authorList>
    </citation>
    <scope>IDENTIFICATION</scope>
</reference>